<organism evidence="1 2">
    <name type="scientific">Staphylococcus aureus</name>
    <dbReference type="NCBI Taxonomy" id="1280"/>
    <lineage>
        <taxon>Bacteria</taxon>
        <taxon>Bacillati</taxon>
        <taxon>Bacillota</taxon>
        <taxon>Bacilli</taxon>
        <taxon>Bacillales</taxon>
        <taxon>Staphylococcaceae</taxon>
        <taxon>Staphylococcus</taxon>
    </lineage>
</organism>
<proteinExistence type="predicted"/>
<evidence type="ECO:0000313" key="2">
    <source>
        <dbReference type="Proteomes" id="UP000039437"/>
    </source>
</evidence>
<evidence type="ECO:0000313" key="1">
    <source>
        <dbReference type="EMBL" id="CRI16859.1"/>
    </source>
</evidence>
<sequence length="65" mass="7569">MTHPNLGASNRLYIDKFLVKVLTNILAFKFSINLVITNHDIKLTLHILTCSATKHIQYMYRGYLF</sequence>
<name>A0A0U1MSD1_STAAU</name>
<gene>
    <name evidence="1" type="ORF">BN1321_380135</name>
</gene>
<dbReference type="EMBL" id="CVOQ01000032">
    <property type="protein sequence ID" value="CRI16859.1"/>
    <property type="molecule type" value="Genomic_DNA"/>
</dbReference>
<protein>
    <submittedName>
        <fullName evidence="1">Uncharacterized protein</fullName>
    </submittedName>
</protein>
<reference evidence="1 2" key="1">
    <citation type="submission" date="2015-04" db="EMBL/GenBank/DDBJ databases">
        <authorList>
            <person name="Syromyatnikov M.Y."/>
            <person name="Popov V.N."/>
        </authorList>
    </citation>
    <scope>NUCLEOTIDE SEQUENCE [LARGE SCALE GENOMIC DNA]</scope>
    <source>
        <strain evidence="1 2">AH1</strain>
    </source>
</reference>
<dbReference type="Proteomes" id="UP000039437">
    <property type="component" value="Unassembled WGS sequence"/>
</dbReference>
<dbReference type="AlphaFoldDB" id="A0A0U1MSD1"/>
<accession>A0A0U1MSD1</accession>